<evidence type="ECO:0000313" key="2">
    <source>
        <dbReference type="EMBL" id="MFC5664103.1"/>
    </source>
</evidence>
<feature type="compositionally biased region" description="Low complexity" evidence="1">
    <location>
        <begin position="52"/>
        <end position="62"/>
    </location>
</feature>
<keyword evidence="3" id="KW-1185">Reference proteome</keyword>
<protein>
    <submittedName>
        <fullName evidence="2">Uncharacterized protein</fullName>
    </submittedName>
</protein>
<accession>A0ABW0X2U9</accession>
<reference evidence="3" key="1">
    <citation type="journal article" date="2019" name="Int. J. Syst. Evol. Microbiol.">
        <title>The Global Catalogue of Microorganisms (GCM) 10K type strain sequencing project: providing services to taxonomists for standard genome sequencing and annotation.</title>
        <authorList>
            <consortium name="The Broad Institute Genomics Platform"/>
            <consortium name="The Broad Institute Genome Sequencing Center for Infectious Disease"/>
            <person name="Wu L."/>
            <person name="Ma J."/>
        </authorList>
    </citation>
    <scope>NUCLEOTIDE SEQUENCE [LARGE SCALE GENOMIC DNA]</scope>
    <source>
        <strain evidence="3">CGMCC 4.1437</strain>
    </source>
</reference>
<name>A0ABW0X2U9_9ACTN</name>
<gene>
    <name evidence="2" type="ORF">ACFP3U_14055</name>
</gene>
<dbReference type="EMBL" id="JBHSOF010000014">
    <property type="protein sequence ID" value="MFC5664103.1"/>
    <property type="molecule type" value="Genomic_DNA"/>
</dbReference>
<evidence type="ECO:0000313" key="3">
    <source>
        <dbReference type="Proteomes" id="UP001595975"/>
    </source>
</evidence>
<evidence type="ECO:0000256" key="1">
    <source>
        <dbReference type="SAM" id="MobiDB-lite"/>
    </source>
</evidence>
<proteinExistence type="predicted"/>
<comment type="caution">
    <text evidence="2">The sequence shown here is derived from an EMBL/GenBank/DDBJ whole genome shotgun (WGS) entry which is preliminary data.</text>
</comment>
<feature type="region of interest" description="Disordered" evidence="1">
    <location>
        <begin position="49"/>
        <end position="94"/>
    </location>
</feature>
<organism evidence="2 3">
    <name type="scientific">Kitasatospora misakiensis</name>
    <dbReference type="NCBI Taxonomy" id="67330"/>
    <lineage>
        <taxon>Bacteria</taxon>
        <taxon>Bacillati</taxon>
        <taxon>Actinomycetota</taxon>
        <taxon>Actinomycetes</taxon>
        <taxon>Kitasatosporales</taxon>
        <taxon>Streptomycetaceae</taxon>
        <taxon>Kitasatospora</taxon>
    </lineage>
</organism>
<dbReference type="RefSeq" id="WP_380225802.1">
    <property type="nucleotide sequence ID" value="NZ_JBHSOF010000014.1"/>
</dbReference>
<sequence length="94" mass="9318">MSTTTDAITAAVLFGPGAVLGAAALISQRGAKTESAAVRQVLAESAAERAARAATTDTAPPDGGEPLPVPAVTEQPARLATIHQFPGASARRAA</sequence>
<dbReference type="Proteomes" id="UP001595975">
    <property type="component" value="Unassembled WGS sequence"/>
</dbReference>